<evidence type="ECO:0000259" key="10">
    <source>
        <dbReference type="Pfam" id="PF00881"/>
    </source>
</evidence>
<feature type="binding site" evidence="8">
    <location>
        <position position="59"/>
    </location>
    <ligand>
        <name>FMN</name>
        <dbReference type="ChEBI" id="CHEBI:58210"/>
        <note>ligand shared between dimeric partners</note>
    </ligand>
</feature>
<dbReference type="SUPFAM" id="SSF55469">
    <property type="entry name" value="FMN-dependent nitroreductase-like"/>
    <property type="match status" value="1"/>
</dbReference>
<evidence type="ECO:0000256" key="5">
    <source>
        <dbReference type="ARBA" id="ARBA00023002"/>
    </source>
</evidence>
<keyword evidence="5 7" id="KW-0560">Oxidoreductase</keyword>
<dbReference type="PANTHER" id="PTHR43821:SF1">
    <property type="entry name" value="NAD(P)H NITROREDUCTASE YDJA-RELATED"/>
    <property type="match status" value="1"/>
</dbReference>
<dbReference type="InterPro" id="IPR000415">
    <property type="entry name" value="Nitroreductase-like"/>
</dbReference>
<protein>
    <recommendedName>
        <fullName evidence="7">Putative NAD(P)H nitroreductase</fullName>
        <ecNumber evidence="7">1.-.-.-</ecNumber>
    </recommendedName>
</protein>
<dbReference type="EMBL" id="FNHG01000013">
    <property type="protein sequence ID" value="SDM51762.1"/>
    <property type="molecule type" value="Genomic_DNA"/>
</dbReference>
<comment type="similarity">
    <text evidence="1 7">Belongs to the nitroreductase family.</text>
</comment>
<dbReference type="Pfam" id="PF00881">
    <property type="entry name" value="Nitroreductase"/>
    <property type="match status" value="1"/>
</dbReference>
<dbReference type="InterPro" id="IPR026021">
    <property type="entry name" value="YdjA-like"/>
</dbReference>
<evidence type="ECO:0000313" key="11">
    <source>
        <dbReference type="EMBL" id="SDM51762.1"/>
    </source>
</evidence>
<dbReference type="InterPro" id="IPR029479">
    <property type="entry name" value="Nitroreductase"/>
</dbReference>
<feature type="domain" description="Nitroreductase" evidence="10">
    <location>
        <begin position="41"/>
        <end position="187"/>
    </location>
</feature>
<evidence type="ECO:0000256" key="6">
    <source>
        <dbReference type="ARBA" id="ARBA00023027"/>
    </source>
</evidence>
<dbReference type="Gene3D" id="3.40.109.10">
    <property type="entry name" value="NADH Oxidase"/>
    <property type="match status" value="1"/>
</dbReference>
<feature type="binding site" description="in other chain" evidence="8">
    <location>
        <begin position="157"/>
        <end position="159"/>
    </location>
    <ligand>
        <name>FMN</name>
        <dbReference type="ChEBI" id="CHEBI:58210"/>
        <note>ligand shared between dimeric partners</note>
    </ligand>
</feature>
<feature type="binding site" evidence="8">
    <location>
        <position position="63"/>
    </location>
    <ligand>
        <name>FMN</name>
        <dbReference type="ChEBI" id="CHEBI:58210"/>
        <note>ligand shared between dimeric partners</note>
    </ligand>
</feature>
<dbReference type="STRING" id="144026.SAMN04488568_11327"/>
<evidence type="ECO:0000313" key="12">
    <source>
        <dbReference type="Proteomes" id="UP000199759"/>
    </source>
</evidence>
<sequence length="208" mass="22889">MNDKISHDFPAPGEPLAPSHASADTLTLLTRRRSTPAIGLAEPGPDANQVEHLLGIASRVPDHGKLAPWRFILFEGEARSSFGMILGKVWAVKNPDATPDQIRCEQQRFERAPLVIAVISTVTEHHKIPLWEQELSAGAACQNLLIAASAMGFGAQWLTEWYAYDCDIKDALGLRSGERIAGYIYIGTASEDVMERPRPRAHVGRWKA</sequence>
<dbReference type="AlphaFoldDB" id="A0A1G9TVV5"/>
<dbReference type="OrthoDB" id="9804207at2"/>
<evidence type="ECO:0000256" key="3">
    <source>
        <dbReference type="ARBA" id="ARBA00022643"/>
    </source>
</evidence>
<feature type="binding site" description="in other chain" evidence="8">
    <location>
        <begin position="32"/>
        <end position="34"/>
    </location>
    <ligand>
        <name>FMN</name>
        <dbReference type="ChEBI" id="CHEBI:58210"/>
        <note>ligand shared between dimeric partners</note>
    </ligand>
</feature>
<dbReference type="EC" id="1.-.-.-" evidence="7"/>
<keyword evidence="6 7" id="KW-0520">NAD</keyword>
<evidence type="ECO:0000256" key="2">
    <source>
        <dbReference type="ARBA" id="ARBA00022630"/>
    </source>
</evidence>
<dbReference type="CDD" id="cd02135">
    <property type="entry name" value="YdjA-like"/>
    <property type="match status" value="1"/>
</dbReference>
<keyword evidence="3 7" id="KW-0288">FMN</keyword>
<name>A0A1G9TVV5_9PROT</name>
<dbReference type="PANTHER" id="PTHR43821">
    <property type="entry name" value="NAD(P)H NITROREDUCTASE YDJA-RELATED"/>
    <property type="match status" value="1"/>
</dbReference>
<proteinExistence type="inferred from homology"/>
<evidence type="ECO:0000256" key="4">
    <source>
        <dbReference type="ARBA" id="ARBA00022857"/>
    </source>
</evidence>
<dbReference type="GO" id="GO:0016491">
    <property type="term" value="F:oxidoreductase activity"/>
    <property type="evidence" value="ECO:0007669"/>
    <property type="project" value="UniProtKB-UniRule"/>
</dbReference>
<dbReference type="InterPro" id="IPR052530">
    <property type="entry name" value="NAD(P)H_nitroreductase"/>
</dbReference>
<gene>
    <name evidence="11" type="ORF">SAMN04488568_11327</name>
</gene>
<organism evidence="11 12">
    <name type="scientific">Maricaulis salignorans</name>
    <dbReference type="NCBI Taxonomy" id="144026"/>
    <lineage>
        <taxon>Bacteria</taxon>
        <taxon>Pseudomonadati</taxon>
        <taxon>Pseudomonadota</taxon>
        <taxon>Alphaproteobacteria</taxon>
        <taxon>Maricaulales</taxon>
        <taxon>Maricaulaceae</taxon>
        <taxon>Maricaulis</taxon>
    </lineage>
</organism>
<evidence type="ECO:0000256" key="9">
    <source>
        <dbReference type="SAM" id="MobiDB-lite"/>
    </source>
</evidence>
<dbReference type="RefSeq" id="WP_091770559.1">
    <property type="nucleotide sequence ID" value="NZ_FNHG01000013.1"/>
</dbReference>
<reference evidence="11 12" key="1">
    <citation type="submission" date="2016-10" db="EMBL/GenBank/DDBJ databases">
        <authorList>
            <person name="de Groot N.N."/>
        </authorList>
    </citation>
    <scope>NUCLEOTIDE SEQUENCE [LARGE SCALE GENOMIC DNA]</scope>
    <source>
        <strain evidence="11 12">DSM 16077</strain>
    </source>
</reference>
<feature type="region of interest" description="Disordered" evidence="9">
    <location>
        <begin position="1"/>
        <end position="21"/>
    </location>
</feature>
<keyword evidence="4 7" id="KW-0521">NADP</keyword>
<dbReference type="PIRSF" id="PIRSF000232">
    <property type="entry name" value="YdjA"/>
    <property type="match status" value="1"/>
</dbReference>
<evidence type="ECO:0000256" key="1">
    <source>
        <dbReference type="ARBA" id="ARBA00007118"/>
    </source>
</evidence>
<comment type="cofactor">
    <cofactor evidence="8">
        <name>FMN</name>
        <dbReference type="ChEBI" id="CHEBI:58210"/>
    </cofactor>
    <text evidence="8">Binds 1 FMN per subunit.</text>
</comment>
<keyword evidence="12" id="KW-1185">Reference proteome</keyword>
<dbReference type="Proteomes" id="UP000199759">
    <property type="component" value="Unassembled WGS sequence"/>
</dbReference>
<accession>A0A1G9TVV5</accession>
<keyword evidence="2 7" id="KW-0285">Flavoprotein</keyword>
<evidence type="ECO:0000256" key="8">
    <source>
        <dbReference type="PIRSR" id="PIRSR000232-1"/>
    </source>
</evidence>
<evidence type="ECO:0000256" key="7">
    <source>
        <dbReference type="PIRNR" id="PIRNR000232"/>
    </source>
</evidence>